<dbReference type="STRING" id="655815.ZPR_1888"/>
<accession>D5B9C8</accession>
<dbReference type="HOGENOM" id="CLU_3350768_0_0_10"/>
<evidence type="ECO:0000313" key="2">
    <source>
        <dbReference type="Proteomes" id="UP000001654"/>
    </source>
</evidence>
<dbReference type="KEGG" id="zpr:ZPR_1888"/>
<name>D5B9C8_ZUNPS</name>
<dbReference type="Proteomes" id="UP000001654">
    <property type="component" value="Chromosome"/>
</dbReference>
<protein>
    <submittedName>
        <fullName evidence="1">Uncharacterized protein</fullName>
    </submittedName>
</protein>
<reference evidence="1 2" key="1">
    <citation type="journal article" date="2010" name="BMC Genomics">
        <title>The complete genome of Zunongwangia profunda SM-A87 reveals its adaptation to the deep-sea environment and ecological role in sedimentary organic nitrogen degradation.</title>
        <authorList>
            <person name="Qin Q.L."/>
            <person name="Zhang X.Y."/>
            <person name="Wang X.M."/>
            <person name="Liu G.M."/>
            <person name="Chen X.L."/>
            <person name="Xie B.B."/>
            <person name="Dang H.Y."/>
            <person name="Zhou B.C."/>
            <person name="Yu J."/>
            <person name="Zhang Y.Z."/>
        </authorList>
    </citation>
    <scope>NUCLEOTIDE SEQUENCE [LARGE SCALE GENOMIC DNA]</scope>
    <source>
        <strain evidence="2">DSM 18752 / CCTCC AB 206139 / SM-A87</strain>
    </source>
</reference>
<dbReference type="EMBL" id="CP001650">
    <property type="protein sequence ID" value="ADF52213.1"/>
    <property type="molecule type" value="Genomic_DNA"/>
</dbReference>
<proteinExistence type="predicted"/>
<organism evidence="1 2">
    <name type="scientific">Zunongwangia profunda (strain DSM 18752 / CCTCC AB 206139 / SM-A87)</name>
    <name type="common">Wangia profunda</name>
    <dbReference type="NCBI Taxonomy" id="655815"/>
    <lineage>
        <taxon>Bacteria</taxon>
        <taxon>Pseudomonadati</taxon>
        <taxon>Bacteroidota</taxon>
        <taxon>Flavobacteriia</taxon>
        <taxon>Flavobacteriales</taxon>
        <taxon>Flavobacteriaceae</taxon>
        <taxon>Zunongwangia</taxon>
    </lineage>
</organism>
<evidence type="ECO:0000313" key="1">
    <source>
        <dbReference type="EMBL" id="ADF52213.1"/>
    </source>
</evidence>
<sequence length="37" mass="4539">MYFCTPFWQKNGNPKGFENQNVKHLLSFILLKYFRKT</sequence>
<keyword evidence="2" id="KW-1185">Reference proteome</keyword>
<gene>
    <name evidence="1" type="ordered locus">ZPR_1888</name>
</gene>
<dbReference type="AlphaFoldDB" id="D5B9C8"/>